<dbReference type="InterPro" id="IPR041247">
    <property type="entry name" value="Rad52_fam"/>
</dbReference>
<dbReference type="PANTHER" id="PTHR12132">
    <property type="entry name" value="DNA REPAIR AND RECOMBINATION PROTEIN RAD52, RAD59"/>
    <property type="match status" value="1"/>
</dbReference>
<evidence type="ECO:0000256" key="4">
    <source>
        <dbReference type="ARBA" id="ARBA00023204"/>
    </source>
</evidence>
<dbReference type="VEuPathDB" id="MicrosporidiaDB:AAJ76_5600014880"/>
<dbReference type="InterPro" id="IPR007232">
    <property type="entry name" value="Rad52_Rad59_Rad22"/>
</dbReference>
<dbReference type="VEuPathDB" id="MicrosporidiaDB:NCER_100386"/>
<dbReference type="FunFam" id="3.30.390.80:FF:000001">
    <property type="entry name" value="DNA repair protein RAD52 homolog"/>
    <property type="match status" value="1"/>
</dbReference>
<evidence type="ECO:0000313" key="5">
    <source>
        <dbReference type="EMBL" id="KKO74609.1"/>
    </source>
</evidence>
<dbReference type="InterPro" id="IPR042525">
    <property type="entry name" value="Rad52_Rad59_Rad22_sf"/>
</dbReference>
<keyword evidence="4" id="KW-0234">DNA repair</keyword>
<comment type="caution">
    <text evidence="5">The sequence shown here is derived from an EMBL/GenBank/DDBJ whole genome shotgun (WGS) entry which is preliminary data.</text>
</comment>
<evidence type="ECO:0000313" key="6">
    <source>
        <dbReference type="Proteomes" id="UP000034350"/>
    </source>
</evidence>
<dbReference type="SUPFAM" id="SSF54768">
    <property type="entry name" value="dsRNA-binding domain-like"/>
    <property type="match status" value="1"/>
</dbReference>
<protein>
    <submittedName>
        <fullName evidence="5">Dna repair and recombination protein rad52</fullName>
    </submittedName>
</protein>
<dbReference type="Proteomes" id="UP000034350">
    <property type="component" value="Unassembled WGS sequence"/>
</dbReference>
<dbReference type="GO" id="GO:0003697">
    <property type="term" value="F:single-stranded DNA binding"/>
    <property type="evidence" value="ECO:0007669"/>
    <property type="project" value="UniProtKB-ARBA"/>
</dbReference>
<dbReference type="EMBL" id="JPQZ01000056">
    <property type="protein sequence ID" value="KKO74609.1"/>
    <property type="molecule type" value="Genomic_DNA"/>
</dbReference>
<dbReference type="GO" id="GO:0005634">
    <property type="term" value="C:nucleus"/>
    <property type="evidence" value="ECO:0007669"/>
    <property type="project" value="TreeGrafter"/>
</dbReference>
<dbReference type="Gene3D" id="3.30.390.80">
    <property type="entry name" value="DNA repair protein Rad52/59/22"/>
    <property type="match status" value="1"/>
</dbReference>
<dbReference type="VEuPathDB" id="MicrosporidiaDB:G9O61_00g013070"/>
<gene>
    <name evidence="5" type="ORF">AAJ76_5600014880</name>
</gene>
<sequence length="133" mass="15255">MEIDYCDNQDSKWNIGISCVVRISLKDGTHKEDIGYGSSENQRRKCEAFEKAKKEAVTDALKRALRQYGNSLGNCCYDKEFINNVRKIEKKARGFVSAKDLYRHENNIIANNKSLNKQDEDSADFEAFTMSND</sequence>
<dbReference type="Pfam" id="PF04098">
    <property type="entry name" value="Rad52_Rad22"/>
    <property type="match status" value="1"/>
</dbReference>
<dbReference type="GO" id="GO:0006312">
    <property type="term" value="P:mitotic recombination"/>
    <property type="evidence" value="ECO:0007669"/>
    <property type="project" value="TreeGrafter"/>
</dbReference>
<dbReference type="GO" id="GO:0000724">
    <property type="term" value="P:double-strand break repair via homologous recombination"/>
    <property type="evidence" value="ECO:0007669"/>
    <property type="project" value="TreeGrafter"/>
</dbReference>
<dbReference type="GeneID" id="36320939"/>
<evidence type="ECO:0000256" key="1">
    <source>
        <dbReference type="ARBA" id="ARBA00006638"/>
    </source>
</evidence>
<name>A0A0F9Z9Y0_9MICR</name>
<evidence type="ECO:0000256" key="2">
    <source>
        <dbReference type="ARBA" id="ARBA00022763"/>
    </source>
</evidence>
<dbReference type="AlphaFoldDB" id="A0A0F9Z9Y0"/>
<keyword evidence="3" id="KW-0233">DNA recombination</keyword>
<keyword evidence="2" id="KW-0227">DNA damage</keyword>
<accession>A0A0F9Z9Y0</accession>
<reference evidence="5 6" key="1">
    <citation type="journal article" date="2015" name="Environ. Microbiol.">
        <title>Genome analyses suggest the presence of polyploidy and recent human-driven expansions in eight global populations of the honeybee pathogen Nosema ceranae.</title>
        <authorList>
            <person name="Pelin A."/>
            <person name="Selman M."/>
            <person name="Aris-Brosou S."/>
            <person name="Farinelli L."/>
            <person name="Corradi N."/>
        </authorList>
    </citation>
    <scope>NUCLEOTIDE SEQUENCE [LARGE SCALE GENOMIC DNA]</scope>
    <source>
        <strain evidence="5 6">PA08 1199</strain>
    </source>
</reference>
<dbReference type="OrthoDB" id="206565at2759"/>
<comment type="similarity">
    <text evidence="1">Belongs to the RAD52 family.</text>
</comment>
<dbReference type="RefSeq" id="XP_024330351.1">
    <property type="nucleotide sequence ID" value="XM_024475991.1"/>
</dbReference>
<organism evidence="5 6">
    <name type="scientific">Vairimorpha ceranae</name>
    <dbReference type="NCBI Taxonomy" id="40302"/>
    <lineage>
        <taxon>Eukaryota</taxon>
        <taxon>Fungi</taxon>
        <taxon>Fungi incertae sedis</taxon>
        <taxon>Microsporidia</taxon>
        <taxon>Nosematidae</taxon>
        <taxon>Vairimorpha</taxon>
    </lineage>
</organism>
<keyword evidence="6" id="KW-1185">Reference proteome</keyword>
<evidence type="ECO:0000256" key="3">
    <source>
        <dbReference type="ARBA" id="ARBA00023172"/>
    </source>
</evidence>
<dbReference type="PANTHER" id="PTHR12132:SF1">
    <property type="entry name" value="DNA REPAIR PROTEIN RAD52 HOMOLOG"/>
    <property type="match status" value="1"/>
</dbReference>
<proteinExistence type="inferred from homology"/>
<dbReference type="GO" id="GO:0045002">
    <property type="term" value="P:double-strand break repair via single-strand annealing"/>
    <property type="evidence" value="ECO:0007669"/>
    <property type="project" value="TreeGrafter"/>
</dbReference>